<dbReference type="Proteomes" id="UP000694569">
    <property type="component" value="Unplaced"/>
</dbReference>
<dbReference type="PANTHER" id="PTHR45713:SF11">
    <property type="entry name" value="FUCOLECTIN TACHYLECTIN-4 PENTRAXIN-1 DOMAIN-CONTAINING PROTEIN"/>
    <property type="match status" value="1"/>
</dbReference>
<feature type="signal peptide" evidence="8">
    <location>
        <begin position="1"/>
        <end position="18"/>
    </location>
</feature>
<dbReference type="GO" id="GO:0042806">
    <property type="term" value="F:fucose binding"/>
    <property type="evidence" value="ECO:0007669"/>
    <property type="project" value="UniProtKB-ARBA"/>
</dbReference>
<evidence type="ECO:0000256" key="1">
    <source>
        <dbReference type="ARBA" id="ARBA00002219"/>
    </source>
</evidence>
<dbReference type="SMART" id="SM00607">
    <property type="entry name" value="FTP"/>
    <property type="match status" value="1"/>
</dbReference>
<dbReference type="Gene3D" id="2.60.120.260">
    <property type="entry name" value="Galactose-binding domain-like"/>
    <property type="match status" value="1"/>
</dbReference>
<keyword evidence="8" id="KW-0732">Signal</keyword>
<name>A0A8C5PU29_9ANUR</name>
<comment type="subunit">
    <text evidence="3">Homotrimer.</text>
</comment>
<evidence type="ECO:0000313" key="10">
    <source>
        <dbReference type="Ensembl" id="ENSLLEP00000027911.1"/>
    </source>
</evidence>
<reference evidence="10" key="1">
    <citation type="submission" date="2025-08" db="UniProtKB">
        <authorList>
            <consortium name="Ensembl"/>
        </authorList>
    </citation>
    <scope>IDENTIFICATION</scope>
</reference>
<protein>
    <recommendedName>
        <fullName evidence="9">Fucolectin tachylectin-4 pentraxin-1 domain-containing protein</fullName>
    </recommendedName>
</protein>
<keyword evidence="11" id="KW-1185">Reference proteome</keyword>
<reference evidence="10" key="2">
    <citation type="submission" date="2025-09" db="UniProtKB">
        <authorList>
            <consortium name="Ensembl"/>
        </authorList>
    </citation>
    <scope>IDENTIFICATION</scope>
</reference>
<dbReference type="SUPFAM" id="SSF49785">
    <property type="entry name" value="Galactose-binding domain-like"/>
    <property type="match status" value="1"/>
</dbReference>
<dbReference type="Pfam" id="PF22633">
    <property type="entry name" value="F5_F8_type_C_2"/>
    <property type="match status" value="1"/>
</dbReference>
<dbReference type="OrthoDB" id="547680at2759"/>
<evidence type="ECO:0000313" key="11">
    <source>
        <dbReference type="Proteomes" id="UP000694569"/>
    </source>
</evidence>
<evidence type="ECO:0000256" key="5">
    <source>
        <dbReference type="ARBA" id="ARBA00022734"/>
    </source>
</evidence>
<keyword evidence="4" id="KW-0479">Metal-binding</keyword>
<feature type="domain" description="Fucolectin tachylectin-4 pentraxin-1" evidence="9">
    <location>
        <begin position="25"/>
        <end position="167"/>
    </location>
</feature>
<feature type="chain" id="PRO_5034282228" description="Fucolectin tachylectin-4 pentraxin-1 domain-containing protein" evidence="8">
    <location>
        <begin position="19"/>
        <end position="174"/>
    </location>
</feature>
<keyword evidence="5" id="KW-0430">Lectin</keyword>
<keyword evidence="6" id="KW-0106">Calcium</keyword>
<dbReference type="GO" id="GO:0010185">
    <property type="term" value="P:regulation of cellular defense response"/>
    <property type="evidence" value="ECO:0007669"/>
    <property type="project" value="UniProtKB-ARBA"/>
</dbReference>
<evidence type="ECO:0000256" key="6">
    <source>
        <dbReference type="ARBA" id="ARBA00022837"/>
    </source>
</evidence>
<keyword evidence="7" id="KW-1015">Disulfide bond</keyword>
<evidence type="ECO:0000256" key="2">
    <source>
        <dbReference type="ARBA" id="ARBA00010147"/>
    </source>
</evidence>
<proteinExistence type="inferred from homology"/>
<dbReference type="GeneTree" id="ENSGT01060000248575"/>
<dbReference type="InterPro" id="IPR006585">
    <property type="entry name" value="FTP1"/>
</dbReference>
<dbReference type="GO" id="GO:0046872">
    <property type="term" value="F:metal ion binding"/>
    <property type="evidence" value="ECO:0007669"/>
    <property type="project" value="UniProtKB-KW"/>
</dbReference>
<dbReference type="AlphaFoldDB" id="A0A8C5PU29"/>
<evidence type="ECO:0000256" key="8">
    <source>
        <dbReference type="SAM" id="SignalP"/>
    </source>
</evidence>
<dbReference type="PANTHER" id="PTHR45713">
    <property type="entry name" value="FTP DOMAIN-CONTAINING PROTEIN"/>
    <property type="match status" value="1"/>
</dbReference>
<comment type="function">
    <text evidence="1">Acts as a defensive agent. Recognizes blood group fucosylated oligosaccharides including A, B, H and Lewis B-type antigens. Does not recognize Lewis A antigen and has low affinity for monovalent haptens.</text>
</comment>
<evidence type="ECO:0000256" key="7">
    <source>
        <dbReference type="ARBA" id="ARBA00023157"/>
    </source>
</evidence>
<sequence length="174" mass="19052">MKHLILLLACGAVGWAQSCDPQPGAVNLARSGQASQSSVFNLSPPPDASTAIDGDYETNYYKHPCAHTLYDRPAWWKLDLKRSVKLKSVVIVNRQDCCPERLIGAQVKIGNSADGNNPICGTIKDVSKARITVCCDGKEGRYLSVTISDRAEYLTLCEVEAYEDVVKDEATVCW</sequence>
<dbReference type="InterPro" id="IPR008979">
    <property type="entry name" value="Galactose-bd-like_sf"/>
</dbReference>
<dbReference type="Ensembl" id="ENSLLET00000029002.1">
    <property type="protein sequence ID" value="ENSLLEP00000027911.1"/>
    <property type="gene ID" value="ENSLLEG00000017725.1"/>
</dbReference>
<comment type="similarity">
    <text evidence="2">Belongs to the fucolectin family.</text>
</comment>
<evidence type="ECO:0000256" key="3">
    <source>
        <dbReference type="ARBA" id="ARBA00011233"/>
    </source>
</evidence>
<accession>A0A8C5PU29</accession>
<evidence type="ECO:0000256" key="4">
    <source>
        <dbReference type="ARBA" id="ARBA00022723"/>
    </source>
</evidence>
<organism evidence="10 11">
    <name type="scientific">Leptobrachium leishanense</name>
    <name type="common">Leishan spiny toad</name>
    <dbReference type="NCBI Taxonomy" id="445787"/>
    <lineage>
        <taxon>Eukaryota</taxon>
        <taxon>Metazoa</taxon>
        <taxon>Chordata</taxon>
        <taxon>Craniata</taxon>
        <taxon>Vertebrata</taxon>
        <taxon>Euteleostomi</taxon>
        <taxon>Amphibia</taxon>
        <taxon>Batrachia</taxon>
        <taxon>Anura</taxon>
        <taxon>Pelobatoidea</taxon>
        <taxon>Megophryidae</taxon>
        <taxon>Leptobrachium</taxon>
    </lineage>
</organism>
<dbReference type="GO" id="GO:0001868">
    <property type="term" value="P:regulation of complement activation, lectin pathway"/>
    <property type="evidence" value="ECO:0007669"/>
    <property type="project" value="UniProtKB-ARBA"/>
</dbReference>
<evidence type="ECO:0000259" key="9">
    <source>
        <dbReference type="SMART" id="SM00607"/>
    </source>
</evidence>
<dbReference type="PROSITE" id="PS51257">
    <property type="entry name" value="PROKAR_LIPOPROTEIN"/>
    <property type="match status" value="1"/>
</dbReference>
<dbReference type="InterPro" id="IPR051941">
    <property type="entry name" value="BG_Antigen-Binding_Lectin"/>
</dbReference>